<dbReference type="Pfam" id="PF02620">
    <property type="entry name" value="YceD"/>
    <property type="match status" value="1"/>
</dbReference>
<accession>A0ABP4X0L4</accession>
<proteinExistence type="predicted"/>
<dbReference type="PANTHER" id="PTHR34374:SF1">
    <property type="entry name" value="LARGE RIBOSOMAL RNA SUBUNIT ACCUMULATION PROTEIN YCED HOMOLOG 1, CHLOROPLASTIC"/>
    <property type="match status" value="1"/>
</dbReference>
<gene>
    <name evidence="1" type="ORF">GCM10009810_25010</name>
</gene>
<name>A0ABP4X0L4_9MICO</name>
<protein>
    <submittedName>
        <fullName evidence="1">DUF177 domain-containing protein</fullName>
    </submittedName>
</protein>
<keyword evidence="2" id="KW-1185">Reference proteome</keyword>
<dbReference type="InterPro" id="IPR003772">
    <property type="entry name" value="YceD"/>
</dbReference>
<evidence type="ECO:0000313" key="2">
    <source>
        <dbReference type="Proteomes" id="UP001501475"/>
    </source>
</evidence>
<dbReference type="EMBL" id="BAAAPN010000056">
    <property type="protein sequence ID" value="GAA1765062.1"/>
    <property type="molecule type" value="Genomic_DNA"/>
</dbReference>
<sequence length="217" mass="23473">MTFGLPAHPLGRPFPIASLRGAMNRLDPRSPMVFSTLELGRRPGTMQELTRRIEAPEAIGTDVIAVPAGSPLEVGLRLESVLEGVLATGEVRATATGSCVRCLEPVTASVTAPFQELFVHPERVAHHRKTGAVDEQTEEYEVQGDHIDLEPVLVDAVVLALPFQPVCRPDCPGLCSECGARLADDPGHHHELLDPRWSQLTALSSSADADHTQEKRN</sequence>
<evidence type="ECO:0000313" key="1">
    <source>
        <dbReference type="EMBL" id="GAA1765062.1"/>
    </source>
</evidence>
<dbReference type="Proteomes" id="UP001501475">
    <property type="component" value="Unassembled WGS sequence"/>
</dbReference>
<comment type="caution">
    <text evidence="1">The sequence shown here is derived from an EMBL/GenBank/DDBJ whole genome shotgun (WGS) entry which is preliminary data.</text>
</comment>
<organism evidence="1 2">
    <name type="scientific">Nostocoides vanveenii</name>
    <dbReference type="NCBI Taxonomy" id="330835"/>
    <lineage>
        <taxon>Bacteria</taxon>
        <taxon>Bacillati</taxon>
        <taxon>Actinomycetota</taxon>
        <taxon>Actinomycetes</taxon>
        <taxon>Micrococcales</taxon>
        <taxon>Intrasporangiaceae</taxon>
        <taxon>Nostocoides</taxon>
    </lineage>
</organism>
<reference evidence="2" key="1">
    <citation type="journal article" date="2019" name="Int. J. Syst. Evol. Microbiol.">
        <title>The Global Catalogue of Microorganisms (GCM) 10K type strain sequencing project: providing services to taxonomists for standard genome sequencing and annotation.</title>
        <authorList>
            <consortium name="The Broad Institute Genomics Platform"/>
            <consortium name="The Broad Institute Genome Sequencing Center for Infectious Disease"/>
            <person name="Wu L."/>
            <person name="Ma J."/>
        </authorList>
    </citation>
    <scope>NUCLEOTIDE SEQUENCE [LARGE SCALE GENOMIC DNA]</scope>
    <source>
        <strain evidence="2">JCM 15591</strain>
    </source>
</reference>
<dbReference type="PANTHER" id="PTHR34374">
    <property type="entry name" value="LARGE RIBOSOMAL RNA SUBUNIT ACCUMULATION PROTEIN YCED HOMOLOG 1, CHLOROPLASTIC"/>
    <property type="match status" value="1"/>
</dbReference>